<comment type="similarity">
    <text evidence="1">Belongs to the peptidase C40 family.</text>
</comment>
<dbReference type="SUPFAM" id="SSF54001">
    <property type="entry name" value="Cysteine proteinases"/>
    <property type="match status" value="1"/>
</dbReference>
<evidence type="ECO:0000256" key="3">
    <source>
        <dbReference type="ARBA" id="ARBA00022801"/>
    </source>
</evidence>
<evidence type="ECO:0000313" key="6">
    <source>
        <dbReference type="EMBL" id="ROP31247.1"/>
    </source>
</evidence>
<dbReference type="GO" id="GO:0006508">
    <property type="term" value="P:proteolysis"/>
    <property type="evidence" value="ECO:0007669"/>
    <property type="project" value="UniProtKB-KW"/>
</dbReference>
<organism evidence="6 7">
    <name type="scientific">Couchioplanes caeruleus</name>
    <dbReference type="NCBI Taxonomy" id="56438"/>
    <lineage>
        <taxon>Bacteria</taxon>
        <taxon>Bacillati</taxon>
        <taxon>Actinomycetota</taxon>
        <taxon>Actinomycetes</taxon>
        <taxon>Micromonosporales</taxon>
        <taxon>Micromonosporaceae</taxon>
        <taxon>Couchioplanes</taxon>
    </lineage>
</organism>
<evidence type="ECO:0000256" key="2">
    <source>
        <dbReference type="ARBA" id="ARBA00022670"/>
    </source>
</evidence>
<reference evidence="6 7" key="1">
    <citation type="submission" date="2018-11" db="EMBL/GenBank/DDBJ databases">
        <title>Sequencing the genomes of 1000 actinobacteria strains.</title>
        <authorList>
            <person name="Klenk H.-P."/>
        </authorList>
    </citation>
    <scope>NUCLEOTIDE SEQUENCE [LARGE SCALE GENOMIC DNA]</scope>
    <source>
        <strain evidence="6 7">DSM 43634</strain>
    </source>
</reference>
<dbReference type="PROSITE" id="PS51935">
    <property type="entry name" value="NLPC_P60"/>
    <property type="match status" value="1"/>
</dbReference>
<dbReference type="InterPro" id="IPR051202">
    <property type="entry name" value="Peptidase_C40"/>
</dbReference>
<proteinExistence type="inferred from homology"/>
<evidence type="ECO:0000256" key="4">
    <source>
        <dbReference type="ARBA" id="ARBA00022807"/>
    </source>
</evidence>
<dbReference type="PANTHER" id="PTHR47053">
    <property type="entry name" value="MUREIN DD-ENDOPEPTIDASE MEPH-RELATED"/>
    <property type="match status" value="1"/>
</dbReference>
<dbReference type="GO" id="GO:0008234">
    <property type="term" value="F:cysteine-type peptidase activity"/>
    <property type="evidence" value="ECO:0007669"/>
    <property type="project" value="UniProtKB-KW"/>
</dbReference>
<dbReference type="Gene3D" id="3.90.1720.10">
    <property type="entry name" value="endopeptidase domain like (from Nostoc punctiforme)"/>
    <property type="match status" value="1"/>
</dbReference>
<dbReference type="Pfam" id="PF00877">
    <property type="entry name" value="NLPC_P60"/>
    <property type="match status" value="1"/>
</dbReference>
<comment type="caution">
    <text evidence="6">The sequence shown here is derived from an EMBL/GenBank/DDBJ whole genome shotgun (WGS) entry which is preliminary data.</text>
</comment>
<feature type="domain" description="NlpC/P60" evidence="5">
    <location>
        <begin position="189"/>
        <end position="298"/>
    </location>
</feature>
<dbReference type="InterPro" id="IPR000064">
    <property type="entry name" value="NLP_P60_dom"/>
</dbReference>
<evidence type="ECO:0000256" key="1">
    <source>
        <dbReference type="ARBA" id="ARBA00007074"/>
    </source>
</evidence>
<keyword evidence="4" id="KW-0788">Thiol protease</keyword>
<dbReference type="Proteomes" id="UP000271683">
    <property type="component" value="Unassembled WGS sequence"/>
</dbReference>
<dbReference type="PANTHER" id="PTHR47053:SF1">
    <property type="entry name" value="MUREIN DD-ENDOPEPTIDASE MEPH-RELATED"/>
    <property type="match status" value="1"/>
</dbReference>
<gene>
    <name evidence="6" type="ORF">EDD30_4140</name>
</gene>
<dbReference type="EMBL" id="RJKL01000001">
    <property type="protein sequence ID" value="ROP31247.1"/>
    <property type="molecule type" value="Genomic_DNA"/>
</dbReference>
<sequence>MPWDSRECPGPSSEALLSRPSTGRVLAAGALALAVSTPALEPAAPAEAQIPLNPIAAVTPFLEARNGYRAASRTAARRSVTRPAAASVHGQIPTVRADEEPRPLAEVTMGIAQRMAEAERRLAAQRAVRSAAQRAVQRATAQRAATRRAQRAAALRAQRSAAQTAKRAAVRPRVTHRAAAVGQRAVGSAARMASVVTFARSQLGKRYARGGEGPHAFDCSGFTKTAYARAGLRLPHSSNGQAARARIVSRAAARPGDLVVGRGHVGVYMGRGMMIDAGNPRTGVVYRKLYAGLHIERF</sequence>
<dbReference type="InterPro" id="IPR038765">
    <property type="entry name" value="Papain-like_cys_pep_sf"/>
</dbReference>
<accession>A0A3N1GLV7</accession>
<evidence type="ECO:0000259" key="5">
    <source>
        <dbReference type="PROSITE" id="PS51935"/>
    </source>
</evidence>
<protein>
    <submittedName>
        <fullName evidence="6">Cell wall-associated NlpC family hydrolase</fullName>
    </submittedName>
</protein>
<dbReference type="AlphaFoldDB" id="A0A3N1GLV7"/>
<keyword evidence="2" id="KW-0645">Protease</keyword>
<name>A0A3N1GLV7_9ACTN</name>
<evidence type="ECO:0000313" key="7">
    <source>
        <dbReference type="Proteomes" id="UP000271683"/>
    </source>
</evidence>
<keyword evidence="3 6" id="KW-0378">Hydrolase</keyword>